<dbReference type="AlphaFoldDB" id="A0A1V4HSJ5"/>
<dbReference type="OrthoDB" id="9789139at2"/>
<evidence type="ECO:0000313" key="1">
    <source>
        <dbReference type="EMBL" id="OPH61217.1"/>
    </source>
</evidence>
<dbReference type="EMBL" id="MBTG01000002">
    <property type="protein sequence ID" value="OPH61217.1"/>
    <property type="molecule type" value="Genomic_DNA"/>
</dbReference>
<accession>A0A1V4HSJ5</accession>
<dbReference type="RefSeq" id="WP_079409223.1">
    <property type="nucleotide sequence ID" value="NZ_MBTG01000002.1"/>
</dbReference>
<keyword evidence="2" id="KW-1185">Reference proteome</keyword>
<reference evidence="2" key="1">
    <citation type="submission" date="2016-07" db="EMBL/GenBank/DDBJ databases">
        <authorList>
            <person name="Florea S."/>
            <person name="Webb J.S."/>
            <person name="Jaromczyk J."/>
            <person name="Schardl C.L."/>
        </authorList>
    </citation>
    <scope>NUCLEOTIDE SEQUENCE [LARGE SCALE GENOMIC DNA]</scope>
    <source>
        <strain evidence="2">CY1</strain>
    </source>
</reference>
<evidence type="ECO:0000313" key="2">
    <source>
        <dbReference type="Proteomes" id="UP000190626"/>
    </source>
</evidence>
<organism evidence="1 2">
    <name type="scientific">Paenibacillus ferrarius</name>
    <dbReference type="NCBI Taxonomy" id="1469647"/>
    <lineage>
        <taxon>Bacteria</taxon>
        <taxon>Bacillati</taxon>
        <taxon>Bacillota</taxon>
        <taxon>Bacilli</taxon>
        <taxon>Bacillales</taxon>
        <taxon>Paenibacillaceae</taxon>
        <taxon>Paenibacillus</taxon>
    </lineage>
</organism>
<dbReference type="Proteomes" id="UP000190626">
    <property type="component" value="Unassembled WGS sequence"/>
</dbReference>
<proteinExistence type="predicted"/>
<sequence length="63" mass="7247">MFDEQVATLLQIMKKPFLAFHCLGEDEEIKLFDTINTKARGIGSSLSKFLRRDSDDISWIAKK</sequence>
<name>A0A1V4HSJ5_9BACL</name>
<protein>
    <submittedName>
        <fullName evidence="1">Uncharacterized protein</fullName>
    </submittedName>
</protein>
<comment type="caution">
    <text evidence="1">The sequence shown here is derived from an EMBL/GenBank/DDBJ whole genome shotgun (WGS) entry which is preliminary data.</text>
</comment>
<gene>
    <name evidence="1" type="ORF">BC351_14840</name>
</gene>